<keyword evidence="2 6" id="KW-0689">Ribosomal protein</keyword>
<reference evidence="8" key="1">
    <citation type="submission" date="2025-08" db="UniProtKB">
        <authorList>
            <consortium name="Ensembl"/>
        </authorList>
    </citation>
    <scope>IDENTIFICATION</scope>
</reference>
<proteinExistence type="inferred from homology"/>
<dbReference type="Gene3D" id="3.90.1030.10">
    <property type="entry name" value="Ribosomal protein L17"/>
    <property type="match status" value="1"/>
</dbReference>
<dbReference type="FunFam" id="3.90.1030.10:FF:000009">
    <property type="entry name" value="39S ribosomal protein L17, mitochondrial"/>
    <property type="match status" value="1"/>
</dbReference>
<reference evidence="8" key="2">
    <citation type="submission" date="2025-09" db="UniProtKB">
        <authorList>
            <consortium name="Ensembl"/>
        </authorList>
    </citation>
    <scope>IDENTIFICATION</scope>
</reference>
<sequence length="200" mass="22326">MRLFVSLFISHGRTTRKMGLGLASRTDMLRNLLTALVRHERILTTTGRADELRPYAEKIIDYGKLGDQNSRAMKIADFWLTEKDLVPKLFRVLAPRFAESSGPYLRVVRVPNSTNLDKAPTSAIEYLGNPLPPLPIKRRAPDDTLLNTLIRGLREEMQDKIKLQPKAKEPNLKLESGSDSTLNCEPVSSSAAPAAPPIPR</sequence>
<keyword evidence="3 6" id="KW-0687">Ribonucleoprotein</keyword>
<keyword evidence="9" id="KW-1185">Reference proteome</keyword>
<evidence type="ECO:0000256" key="3">
    <source>
        <dbReference type="ARBA" id="ARBA00023274"/>
    </source>
</evidence>
<accession>A0A8C4QYB1</accession>
<dbReference type="Pfam" id="PF01196">
    <property type="entry name" value="Ribosomal_L17"/>
    <property type="match status" value="1"/>
</dbReference>
<dbReference type="InterPro" id="IPR000456">
    <property type="entry name" value="Ribosomal_bL17"/>
</dbReference>
<dbReference type="NCBIfam" id="TIGR00059">
    <property type="entry name" value="L17"/>
    <property type="match status" value="1"/>
</dbReference>
<comment type="similarity">
    <text evidence="1 6">Belongs to the bacterial ribosomal protein bL17 family.</text>
</comment>
<dbReference type="GO" id="GO:0003735">
    <property type="term" value="F:structural constituent of ribosome"/>
    <property type="evidence" value="ECO:0007669"/>
    <property type="project" value="InterPro"/>
</dbReference>
<organism evidence="8 9">
    <name type="scientific">Eptatretus burgeri</name>
    <name type="common">Inshore hagfish</name>
    <dbReference type="NCBI Taxonomy" id="7764"/>
    <lineage>
        <taxon>Eukaryota</taxon>
        <taxon>Metazoa</taxon>
        <taxon>Chordata</taxon>
        <taxon>Craniata</taxon>
        <taxon>Vertebrata</taxon>
        <taxon>Cyclostomata</taxon>
        <taxon>Myxini</taxon>
        <taxon>Myxiniformes</taxon>
        <taxon>Myxinidae</taxon>
        <taxon>Eptatretinae</taxon>
        <taxon>Eptatretus</taxon>
    </lineage>
</organism>
<protein>
    <recommendedName>
        <fullName evidence="4">Large ribosomal subunit protein bL17m</fullName>
    </recommendedName>
    <alternativeName>
        <fullName evidence="5">39S ribosomal protein L17, mitochondrial</fullName>
    </alternativeName>
</protein>
<evidence type="ECO:0000313" key="9">
    <source>
        <dbReference type="Proteomes" id="UP000694388"/>
    </source>
</evidence>
<feature type="compositionally biased region" description="Basic and acidic residues" evidence="7">
    <location>
        <begin position="160"/>
        <end position="172"/>
    </location>
</feature>
<evidence type="ECO:0000256" key="6">
    <source>
        <dbReference type="RuleBase" id="RU000660"/>
    </source>
</evidence>
<name>A0A8C4QYB1_EPTBU</name>
<evidence type="ECO:0000256" key="7">
    <source>
        <dbReference type="SAM" id="MobiDB-lite"/>
    </source>
</evidence>
<dbReference type="GO" id="GO:0006412">
    <property type="term" value="P:translation"/>
    <property type="evidence" value="ECO:0007669"/>
    <property type="project" value="InterPro"/>
</dbReference>
<evidence type="ECO:0000313" key="8">
    <source>
        <dbReference type="Ensembl" id="ENSEBUP00000021440.1"/>
    </source>
</evidence>
<dbReference type="OMA" id="MRKPVEH"/>
<dbReference type="PANTHER" id="PTHR14413">
    <property type="entry name" value="RIBOSOMAL PROTEIN L17"/>
    <property type="match status" value="1"/>
</dbReference>
<dbReference type="GO" id="GO:0005762">
    <property type="term" value="C:mitochondrial large ribosomal subunit"/>
    <property type="evidence" value="ECO:0007669"/>
    <property type="project" value="TreeGrafter"/>
</dbReference>
<evidence type="ECO:0000256" key="2">
    <source>
        <dbReference type="ARBA" id="ARBA00022980"/>
    </source>
</evidence>
<feature type="region of interest" description="Disordered" evidence="7">
    <location>
        <begin position="160"/>
        <end position="200"/>
    </location>
</feature>
<dbReference type="PANTHER" id="PTHR14413:SF16">
    <property type="entry name" value="LARGE RIBOSOMAL SUBUNIT PROTEIN BL17M"/>
    <property type="match status" value="1"/>
</dbReference>
<dbReference type="InterPro" id="IPR036373">
    <property type="entry name" value="Ribosomal_bL17_sf"/>
</dbReference>
<dbReference type="Proteomes" id="UP000694388">
    <property type="component" value="Unplaced"/>
</dbReference>
<feature type="compositionally biased region" description="Polar residues" evidence="7">
    <location>
        <begin position="177"/>
        <end position="187"/>
    </location>
</feature>
<dbReference type="SUPFAM" id="SSF64263">
    <property type="entry name" value="Prokaryotic ribosomal protein L17"/>
    <property type="match status" value="1"/>
</dbReference>
<dbReference type="AlphaFoldDB" id="A0A8C4QYB1"/>
<dbReference type="Ensembl" id="ENSEBUT00000022016.1">
    <property type="protein sequence ID" value="ENSEBUP00000021440.1"/>
    <property type="gene ID" value="ENSEBUG00000013244.1"/>
</dbReference>
<evidence type="ECO:0000256" key="5">
    <source>
        <dbReference type="ARBA" id="ARBA00035413"/>
    </source>
</evidence>
<evidence type="ECO:0000256" key="4">
    <source>
        <dbReference type="ARBA" id="ARBA00035290"/>
    </source>
</evidence>
<dbReference type="GeneTree" id="ENSGT00390000010698"/>
<evidence type="ECO:0000256" key="1">
    <source>
        <dbReference type="ARBA" id="ARBA00008777"/>
    </source>
</evidence>